<proteinExistence type="predicted"/>
<evidence type="ECO:0000313" key="3">
    <source>
        <dbReference type="Proteomes" id="UP000265520"/>
    </source>
</evidence>
<protein>
    <submittedName>
        <fullName evidence="2">Uncharacterized protein</fullName>
    </submittedName>
</protein>
<reference evidence="2 3" key="1">
    <citation type="journal article" date="2018" name="Front. Plant Sci.">
        <title>Red Clover (Trifolium pratense) and Zigzag Clover (T. medium) - A Picture of Genomic Similarities and Differences.</title>
        <authorList>
            <person name="Dluhosova J."/>
            <person name="Istvanek J."/>
            <person name="Nedelnik J."/>
            <person name="Repkova J."/>
        </authorList>
    </citation>
    <scope>NUCLEOTIDE SEQUENCE [LARGE SCALE GENOMIC DNA]</scope>
    <source>
        <strain evidence="3">cv. 10/8</strain>
        <tissue evidence="2">Leaf</tissue>
    </source>
</reference>
<name>A0A392VM14_9FABA</name>
<feature type="non-terminal residue" evidence="2">
    <location>
        <position position="47"/>
    </location>
</feature>
<keyword evidence="3" id="KW-1185">Reference proteome</keyword>
<dbReference type="Proteomes" id="UP000265520">
    <property type="component" value="Unassembled WGS sequence"/>
</dbReference>
<sequence>MDSGFCSWDFDTQEVKGFQLEVGATSSRAAHRQQRTNSAGSTISKAR</sequence>
<evidence type="ECO:0000313" key="2">
    <source>
        <dbReference type="EMBL" id="MCI89448.1"/>
    </source>
</evidence>
<comment type="caution">
    <text evidence="2">The sequence shown here is derived from an EMBL/GenBank/DDBJ whole genome shotgun (WGS) entry which is preliminary data.</text>
</comment>
<dbReference type="AlphaFoldDB" id="A0A392VM14"/>
<evidence type="ECO:0000256" key="1">
    <source>
        <dbReference type="SAM" id="MobiDB-lite"/>
    </source>
</evidence>
<feature type="compositionally biased region" description="Polar residues" evidence="1">
    <location>
        <begin position="35"/>
        <end position="47"/>
    </location>
</feature>
<feature type="region of interest" description="Disordered" evidence="1">
    <location>
        <begin position="23"/>
        <end position="47"/>
    </location>
</feature>
<dbReference type="EMBL" id="LXQA011219616">
    <property type="protein sequence ID" value="MCI89448.1"/>
    <property type="molecule type" value="Genomic_DNA"/>
</dbReference>
<organism evidence="2 3">
    <name type="scientific">Trifolium medium</name>
    <dbReference type="NCBI Taxonomy" id="97028"/>
    <lineage>
        <taxon>Eukaryota</taxon>
        <taxon>Viridiplantae</taxon>
        <taxon>Streptophyta</taxon>
        <taxon>Embryophyta</taxon>
        <taxon>Tracheophyta</taxon>
        <taxon>Spermatophyta</taxon>
        <taxon>Magnoliopsida</taxon>
        <taxon>eudicotyledons</taxon>
        <taxon>Gunneridae</taxon>
        <taxon>Pentapetalae</taxon>
        <taxon>rosids</taxon>
        <taxon>fabids</taxon>
        <taxon>Fabales</taxon>
        <taxon>Fabaceae</taxon>
        <taxon>Papilionoideae</taxon>
        <taxon>50 kb inversion clade</taxon>
        <taxon>NPAAA clade</taxon>
        <taxon>Hologalegina</taxon>
        <taxon>IRL clade</taxon>
        <taxon>Trifolieae</taxon>
        <taxon>Trifolium</taxon>
    </lineage>
</organism>
<accession>A0A392VM14</accession>